<accession>A0A172Y9B8</accession>
<dbReference type="OrthoDB" id="10015850at2"/>
<name>A0A172Y9B8_9CAUL</name>
<sequence length="221" mass="24008">MSSSQYSHAPVTAYDIVVEGGRIFGYAAPQSGGPCLLRLSADDTPISFAMAGGFSEVAAAEGLRSGWCGFELHGLRLAIALGERIEIACAVSGRILKTMTFGAGDMPPLSTVSRSLSVEELLSEVRAPRCCPNSETLLPFALNHYRRHGVQSFRDMAYLTLLGRWPDAAAPYPDGEIAEDEKRISSYIDDLVWSEEFGSRWGGQLPGPYHPDFRFDTTGLL</sequence>
<dbReference type="EMBL" id="CP015614">
    <property type="protein sequence ID" value="ANF55746.1"/>
    <property type="molecule type" value="Genomic_DNA"/>
</dbReference>
<dbReference type="Proteomes" id="UP000077603">
    <property type="component" value="Chromosome"/>
</dbReference>
<dbReference type="RefSeq" id="WP_025978674.1">
    <property type="nucleotide sequence ID" value="NZ_CAXORD010000013.1"/>
</dbReference>
<protein>
    <submittedName>
        <fullName evidence="1">Uncharacterized protein</fullName>
    </submittedName>
</protein>
<keyword evidence="2" id="KW-1185">Reference proteome</keyword>
<organism evidence="1 2">
    <name type="scientific">Brevundimonas naejangsanensis</name>
    <dbReference type="NCBI Taxonomy" id="588932"/>
    <lineage>
        <taxon>Bacteria</taxon>
        <taxon>Pseudomonadati</taxon>
        <taxon>Pseudomonadota</taxon>
        <taxon>Alphaproteobacteria</taxon>
        <taxon>Caulobacterales</taxon>
        <taxon>Caulobacteraceae</taxon>
        <taxon>Brevundimonas</taxon>
    </lineage>
</organism>
<evidence type="ECO:0000313" key="1">
    <source>
        <dbReference type="EMBL" id="ANF55746.1"/>
    </source>
</evidence>
<dbReference type="KEGG" id="bne:DA69_14010"/>
<reference evidence="1 2" key="1">
    <citation type="journal article" date="2014" name="Genome Announc.">
        <title>Genome Sequence of a Promising Hydrogen-Producing Facultative Anaerobic Bacterium, Brevundimonas naejangsanensis Strain B1.</title>
        <authorList>
            <person name="Su H."/>
            <person name="Zhang T."/>
            <person name="Bao M."/>
            <person name="Jiang Y."/>
            <person name="Wang Y."/>
            <person name="Tan T."/>
        </authorList>
    </citation>
    <scope>NUCLEOTIDE SEQUENCE [LARGE SCALE GENOMIC DNA]</scope>
    <source>
        <strain evidence="1 2">B1</strain>
    </source>
</reference>
<proteinExistence type="predicted"/>
<gene>
    <name evidence="1" type="ORF">DA69_14010</name>
</gene>
<dbReference type="STRING" id="588932.DA69_14010"/>
<evidence type="ECO:0000313" key="2">
    <source>
        <dbReference type="Proteomes" id="UP000077603"/>
    </source>
</evidence>
<dbReference type="AlphaFoldDB" id="A0A172Y9B8"/>